<keyword evidence="1" id="KW-0812">Transmembrane</keyword>
<feature type="transmembrane region" description="Helical" evidence="1">
    <location>
        <begin position="76"/>
        <end position="99"/>
    </location>
</feature>
<sequence length="226" mass="24118">MELAAHWRLSKQASIDLVFFCGVPFVLAMLSVVLGPHAATMGGAGATLYVLALAMVPWCLTGLATQLVSKTAGRRLPLWLIAAIGAVVSGPFVSLYVHFVNSIASEIWPALDALRPATFSAEHLKSAALSEGRAIVLWIAFVVIFHETLGWERFAAPAKETGCEDRFQLSGAEWTAEDDALLRSLIGSGKPPRAIALEMKRTVGGIRARTAKLGLRNNRIGDPSGG</sequence>
<proteinExistence type="predicted"/>
<dbReference type="AlphaFoldDB" id="A0A0R3N2F0"/>
<feature type="transmembrane region" description="Helical" evidence="1">
    <location>
        <begin position="12"/>
        <end position="34"/>
    </location>
</feature>
<evidence type="ECO:0000256" key="1">
    <source>
        <dbReference type="SAM" id="Phobius"/>
    </source>
</evidence>
<protein>
    <submittedName>
        <fullName evidence="2">Uncharacterized protein</fullName>
    </submittedName>
</protein>
<dbReference type="RefSeq" id="WP_057844185.1">
    <property type="nucleotide sequence ID" value="NZ_LLYA01000154.1"/>
</dbReference>
<reference evidence="2 3" key="1">
    <citation type="submission" date="2014-03" db="EMBL/GenBank/DDBJ databases">
        <title>Bradyrhizobium valentinum sp. nov., isolated from effective nodules of Lupinus mariae-josephae, a lupine endemic of basic-lime soils in Eastern Spain.</title>
        <authorList>
            <person name="Duran D."/>
            <person name="Rey L."/>
            <person name="Navarro A."/>
            <person name="Busquets A."/>
            <person name="Imperial J."/>
            <person name="Ruiz-Argueso T."/>
        </authorList>
    </citation>
    <scope>NUCLEOTIDE SEQUENCE [LARGE SCALE GENOMIC DNA]</scope>
    <source>
        <strain evidence="2 3">Ro19</strain>
    </source>
</reference>
<dbReference type="Proteomes" id="UP000052023">
    <property type="component" value="Unassembled WGS sequence"/>
</dbReference>
<keyword evidence="1" id="KW-1133">Transmembrane helix</keyword>
<dbReference type="OrthoDB" id="8213499at2"/>
<evidence type="ECO:0000313" key="3">
    <source>
        <dbReference type="Proteomes" id="UP000052023"/>
    </source>
</evidence>
<keyword evidence="3" id="KW-1185">Reference proteome</keyword>
<feature type="transmembrane region" description="Helical" evidence="1">
    <location>
        <begin position="46"/>
        <end position="64"/>
    </location>
</feature>
<dbReference type="EMBL" id="LLYA01000154">
    <property type="protein sequence ID" value="KRR24447.1"/>
    <property type="molecule type" value="Genomic_DNA"/>
</dbReference>
<comment type="caution">
    <text evidence="2">The sequence shown here is derived from an EMBL/GenBank/DDBJ whole genome shotgun (WGS) entry which is preliminary data.</text>
</comment>
<name>A0A0R3N2F0_9BRAD</name>
<gene>
    <name evidence="2" type="ORF">CQ13_25135</name>
</gene>
<accession>A0A0R3N2F0</accession>
<evidence type="ECO:0000313" key="2">
    <source>
        <dbReference type="EMBL" id="KRR24447.1"/>
    </source>
</evidence>
<feature type="transmembrane region" description="Helical" evidence="1">
    <location>
        <begin position="134"/>
        <end position="151"/>
    </location>
</feature>
<organism evidence="2 3">
    <name type="scientific">Bradyrhizobium retamae</name>
    <dbReference type="NCBI Taxonomy" id="1300035"/>
    <lineage>
        <taxon>Bacteria</taxon>
        <taxon>Pseudomonadati</taxon>
        <taxon>Pseudomonadota</taxon>
        <taxon>Alphaproteobacteria</taxon>
        <taxon>Hyphomicrobiales</taxon>
        <taxon>Nitrobacteraceae</taxon>
        <taxon>Bradyrhizobium</taxon>
    </lineage>
</organism>
<keyword evidence="1" id="KW-0472">Membrane</keyword>